<evidence type="ECO:0000313" key="1">
    <source>
        <dbReference type="EMBL" id="KAG2210466.1"/>
    </source>
</evidence>
<name>A0A8H7RIW0_9FUNG</name>
<accession>A0A8H7RIW0</accession>
<dbReference type="Proteomes" id="UP000603453">
    <property type="component" value="Unassembled WGS sequence"/>
</dbReference>
<reference evidence="1" key="1">
    <citation type="submission" date="2020-12" db="EMBL/GenBank/DDBJ databases">
        <title>Metabolic potential, ecology and presence of endohyphal bacteria is reflected in genomic diversity of Mucoromycotina.</title>
        <authorList>
            <person name="Muszewska A."/>
            <person name="Okrasinska A."/>
            <person name="Steczkiewicz K."/>
            <person name="Drgas O."/>
            <person name="Orlowska M."/>
            <person name="Perlinska-Lenart U."/>
            <person name="Aleksandrzak-Piekarczyk T."/>
            <person name="Szatraj K."/>
            <person name="Zielenkiewicz U."/>
            <person name="Pilsyk S."/>
            <person name="Malc E."/>
            <person name="Mieczkowski P."/>
            <person name="Kruszewska J.S."/>
            <person name="Biernat P."/>
            <person name="Pawlowska J."/>
        </authorList>
    </citation>
    <scope>NUCLEOTIDE SEQUENCE</scope>
    <source>
        <strain evidence="1">WA0000017839</strain>
    </source>
</reference>
<protein>
    <submittedName>
        <fullName evidence="1">Uncharacterized protein</fullName>
    </submittedName>
</protein>
<dbReference type="OrthoDB" id="2289822at2759"/>
<sequence>MKSTLFQNEYDIALGICVDGFAPFKRNGKSMTLIMGIICNLPPDIRWENIIIFGVAPGPKKADIFRYLTPLIEELLILESEGDIPGLAELCLNSSHTSKYGCRLYPNEGTGHQQKTHTRKTGMYFPPPEENMEAILLRSVQEY</sequence>
<comment type="caution">
    <text evidence="1">The sequence shown here is derived from an EMBL/GenBank/DDBJ whole genome shotgun (WGS) entry which is preliminary data.</text>
</comment>
<organism evidence="1 2">
    <name type="scientific">Mucor saturninus</name>
    <dbReference type="NCBI Taxonomy" id="64648"/>
    <lineage>
        <taxon>Eukaryota</taxon>
        <taxon>Fungi</taxon>
        <taxon>Fungi incertae sedis</taxon>
        <taxon>Mucoromycota</taxon>
        <taxon>Mucoromycotina</taxon>
        <taxon>Mucoromycetes</taxon>
        <taxon>Mucorales</taxon>
        <taxon>Mucorineae</taxon>
        <taxon>Mucoraceae</taxon>
        <taxon>Mucor</taxon>
    </lineage>
</organism>
<keyword evidence="2" id="KW-1185">Reference proteome</keyword>
<dbReference type="AlphaFoldDB" id="A0A8H7RIW0"/>
<gene>
    <name evidence="1" type="ORF">INT47_002408</name>
</gene>
<proteinExistence type="predicted"/>
<dbReference type="EMBL" id="JAEPRD010000011">
    <property type="protein sequence ID" value="KAG2210466.1"/>
    <property type="molecule type" value="Genomic_DNA"/>
</dbReference>
<evidence type="ECO:0000313" key="2">
    <source>
        <dbReference type="Proteomes" id="UP000603453"/>
    </source>
</evidence>